<organism evidence="2 3">
    <name type="scientific">Paracoccus yeei</name>
    <dbReference type="NCBI Taxonomy" id="147645"/>
    <lineage>
        <taxon>Bacteria</taxon>
        <taxon>Pseudomonadati</taxon>
        <taxon>Pseudomonadota</taxon>
        <taxon>Alphaproteobacteria</taxon>
        <taxon>Rhodobacterales</taxon>
        <taxon>Paracoccaceae</taxon>
        <taxon>Paracoccus</taxon>
    </lineage>
</organism>
<dbReference type="RefSeq" id="WP_105291605.1">
    <property type="nucleotide sequence ID" value="NZ_CAWMZI010000001.1"/>
</dbReference>
<dbReference type="KEGG" id="pye:A6J80_20245"/>
<keyword evidence="3" id="KW-1185">Reference proteome</keyword>
<name>A0A1V0GXX0_9RHOB</name>
<dbReference type="Pfam" id="PF10135">
    <property type="entry name" value="Rod-binding"/>
    <property type="match status" value="1"/>
</dbReference>
<dbReference type="EMBL" id="CP020442">
    <property type="protein sequence ID" value="ARC38662.2"/>
    <property type="molecule type" value="Genomic_DNA"/>
</dbReference>
<dbReference type="STRING" id="147645.A6J80_20245"/>
<accession>A0A1V0GXX0</accession>
<dbReference type="AlphaFoldDB" id="A0A1V0GXX0"/>
<proteinExistence type="predicted"/>
<sequence length="82" mass="8585">MQVAPDSPIHSRIDTVQAKVTEGLEKAFLSEMLKYAGPKPLEGGFGGGIGEEQFSSMLTETYASALAKRIDLGLGERTGAAG</sequence>
<protein>
    <recommendedName>
        <fullName evidence="1">Flagellar protein FlgJ N-terminal domain-containing protein</fullName>
    </recommendedName>
</protein>
<evidence type="ECO:0000313" key="2">
    <source>
        <dbReference type="EMBL" id="ARC38662.2"/>
    </source>
</evidence>
<feature type="domain" description="Flagellar protein FlgJ N-terminal" evidence="1">
    <location>
        <begin position="42"/>
        <end position="76"/>
    </location>
</feature>
<evidence type="ECO:0000313" key="3">
    <source>
        <dbReference type="Proteomes" id="UP000191257"/>
    </source>
</evidence>
<dbReference type="InterPro" id="IPR019301">
    <property type="entry name" value="Flagellar_prot_FlgJ_N"/>
</dbReference>
<gene>
    <name evidence="2" type="ORF">A6J80_20245</name>
</gene>
<dbReference type="Proteomes" id="UP000191257">
    <property type="component" value="Chromosome"/>
</dbReference>
<reference evidence="2" key="1">
    <citation type="submission" date="2017-12" db="EMBL/GenBank/DDBJ databases">
        <title>FDA dAtabase for Regulatory Grade micrObial Sequences (FDA-ARGOS): Supporting development and validation of Infectious Disease Dx tests.</title>
        <authorList>
            <person name="Campos J."/>
            <person name="Goldberg B."/>
            <person name="Tallon L."/>
            <person name="Sadzewicz L."/>
            <person name="Sengamalay N."/>
            <person name="Ott S."/>
            <person name="Godinez A."/>
            <person name="Nagaraj S."/>
            <person name="Vyas G."/>
            <person name="Aluvathingal J."/>
            <person name="Nadendla S."/>
            <person name="Geyer C."/>
            <person name="Nandy P."/>
            <person name="Hobson J."/>
            <person name="Sichtig H."/>
        </authorList>
    </citation>
    <scope>NUCLEOTIDE SEQUENCE</scope>
    <source>
        <strain evidence="2">FDAARGOS_252</strain>
    </source>
</reference>
<evidence type="ECO:0000259" key="1">
    <source>
        <dbReference type="Pfam" id="PF10135"/>
    </source>
</evidence>